<keyword evidence="1" id="KW-0812">Transmembrane</keyword>
<protein>
    <submittedName>
        <fullName evidence="2">Uncharacterized protein</fullName>
    </submittedName>
</protein>
<evidence type="ECO:0000256" key="1">
    <source>
        <dbReference type="SAM" id="Phobius"/>
    </source>
</evidence>
<sequence>MRLQAGRSQQSNSHPKWTISLVVTALVSFVAVPAYAQAPLTLSSAAWVNATITSVAAVIAMWIAAMGLSALSLKMRWVNHHGHSRLTRNLQVVFGGLLLSAMLMPYLVMHHPVVAAGLLVTGVLTMLVLGSKSRQLQSDSKS</sequence>
<accession>A0A5B8YG28</accession>
<evidence type="ECO:0000313" key="2">
    <source>
        <dbReference type="EMBL" id="QDG53317.1"/>
    </source>
</evidence>
<name>A0A4Y6PZ84_PERCE</name>
<keyword evidence="1" id="KW-0472">Membrane</keyword>
<feature type="transmembrane region" description="Helical" evidence="1">
    <location>
        <begin position="113"/>
        <end position="131"/>
    </location>
</feature>
<organism evidence="2 3">
    <name type="scientific">Persicimonas caeni</name>
    <dbReference type="NCBI Taxonomy" id="2292766"/>
    <lineage>
        <taxon>Bacteria</taxon>
        <taxon>Deltaproteobacteria</taxon>
        <taxon>Bradymonadales</taxon>
        <taxon>Bradymonadaceae</taxon>
        <taxon>Persicimonas</taxon>
    </lineage>
</organism>
<accession>A0A4Y6PZ84</accession>
<reference evidence="2 3" key="1">
    <citation type="submission" date="2019-06" db="EMBL/GenBank/DDBJ databases">
        <title>Persicimonas caeni gen. nov., sp. nov., a predatory bacterium isolated from solar saltern.</title>
        <authorList>
            <person name="Wang S."/>
        </authorList>
    </citation>
    <scope>NUCLEOTIDE SEQUENCE [LARGE SCALE GENOMIC DNA]</scope>
    <source>
        <strain evidence="2 3">YN101</strain>
    </source>
</reference>
<keyword evidence="1" id="KW-1133">Transmembrane helix</keyword>
<proteinExistence type="predicted"/>
<feature type="transmembrane region" description="Helical" evidence="1">
    <location>
        <begin position="89"/>
        <end position="107"/>
    </location>
</feature>
<dbReference type="EMBL" id="CP041186">
    <property type="protein sequence ID" value="QDG53317.1"/>
    <property type="molecule type" value="Genomic_DNA"/>
</dbReference>
<dbReference type="RefSeq" id="WP_141199778.1">
    <property type="nucleotide sequence ID" value="NZ_CP041186.1"/>
</dbReference>
<keyword evidence="3" id="KW-1185">Reference proteome</keyword>
<evidence type="ECO:0000313" key="3">
    <source>
        <dbReference type="Proteomes" id="UP000315995"/>
    </source>
</evidence>
<dbReference type="Proteomes" id="UP000315995">
    <property type="component" value="Chromosome"/>
</dbReference>
<dbReference type="AlphaFoldDB" id="A0A4Y6PZ84"/>
<feature type="transmembrane region" description="Helical" evidence="1">
    <location>
        <begin position="46"/>
        <end position="68"/>
    </location>
</feature>
<gene>
    <name evidence="2" type="ORF">FIV42_21990</name>
</gene>